<dbReference type="HOGENOM" id="CLU_1969000_0_0_11"/>
<accession>A4X6L8</accession>
<dbReference type="KEGG" id="stp:Strop_2066"/>
<dbReference type="Proteomes" id="UP000000235">
    <property type="component" value="Chromosome"/>
</dbReference>
<dbReference type="AlphaFoldDB" id="A4X6L8"/>
<protein>
    <submittedName>
        <fullName evidence="2">Uncharacterized protein</fullName>
    </submittedName>
</protein>
<feature type="compositionally biased region" description="Polar residues" evidence="1">
    <location>
        <begin position="96"/>
        <end position="106"/>
    </location>
</feature>
<feature type="region of interest" description="Disordered" evidence="1">
    <location>
        <begin position="87"/>
        <end position="112"/>
    </location>
</feature>
<proteinExistence type="predicted"/>
<evidence type="ECO:0000313" key="3">
    <source>
        <dbReference type="Proteomes" id="UP000000235"/>
    </source>
</evidence>
<keyword evidence="3" id="KW-1185">Reference proteome</keyword>
<reference evidence="3" key="1">
    <citation type="journal article" date="2007" name="Proc. Natl. Acad. Sci. U.S.A.">
        <title>Genome sequencing reveals complex secondary metabolome in the marine actinomycete Salinispora tropica.</title>
        <authorList>
            <person name="Udwary D.W."/>
            <person name="Zeigler L."/>
            <person name="Asolkar R.N."/>
            <person name="Singan V."/>
            <person name="Lapidus A."/>
            <person name="Fenical W."/>
            <person name="Jensen P.R."/>
            <person name="Moore B.S."/>
        </authorList>
    </citation>
    <scope>NUCLEOTIDE SEQUENCE [LARGE SCALE GENOMIC DNA]</scope>
    <source>
        <strain evidence="3">ATCC BAA-916 / DSM 44818 / CNB-440</strain>
    </source>
</reference>
<evidence type="ECO:0000313" key="2">
    <source>
        <dbReference type="EMBL" id="ABP54518.1"/>
    </source>
</evidence>
<gene>
    <name evidence="2" type="ordered locus">Strop_2066</name>
</gene>
<name>A4X6L8_SALTO</name>
<sequence length="127" mass="13402">MDAVADRSGVHRTTVYRRGRDVGGLLADVLASATSDDWSRPLYHALVLRRSPADADLADADLAARSAHQVSVAARAGAFARPGSELCTTDVPAHQPTGQTMSSRQPDPSGAAVKNVTYMRLRAGKSC</sequence>
<dbReference type="EMBL" id="CP000667">
    <property type="protein sequence ID" value="ABP54518.1"/>
    <property type="molecule type" value="Genomic_DNA"/>
</dbReference>
<dbReference type="STRING" id="369723.Strop_2066"/>
<evidence type="ECO:0000256" key="1">
    <source>
        <dbReference type="SAM" id="MobiDB-lite"/>
    </source>
</evidence>
<organism evidence="2 3">
    <name type="scientific">Salinispora tropica (strain ATCC BAA-916 / DSM 44818 / JCM 13857 / NBRC 105044 / CNB-440)</name>
    <dbReference type="NCBI Taxonomy" id="369723"/>
    <lineage>
        <taxon>Bacteria</taxon>
        <taxon>Bacillati</taxon>
        <taxon>Actinomycetota</taxon>
        <taxon>Actinomycetes</taxon>
        <taxon>Micromonosporales</taxon>
        <taxon>Micromonosporaceae</taxon>
        <taxon>Salinispora</taxon>
    </lineage>
</organism>
<dbReference type="Gene3D" id="1.10.357.10">
    <property type="entry name" value="Tetracycline Repressor, domain 2"/>
    <property type="match status" value="1"/>
</dbReference>
<dbReference type="eggNOG" id="COG1309">
    <property type="taxonomic scope" value="Bacteria"/>
</dbReference>